<evidence type="ECO:0000256" key="4">
    <source>
        <dbReference type="ARBA" id="ARBA00022475"/>
    </source>
</evidence>
<evidence type="ECO:0000256" key="7">
    <source>
        <dbReference type="ARBA" id="ARBA00022840"/>
    </source>
</evidence>
<dbReference type="SMART" id="SM00382">
    <property type="entry name" value="AAA"/>
    <property type="match status" value="1"/>
</dbReference>
<evidence type="ECO:0000313" key="11">
    <source>
        <dbReference type="EMBL" id="HGV54748.1"/>
    </source>
</evidence>
<protein>
    <submittedName>
        <fullName evidence="11">ABC transporter ATP-binding protein</fullName>
    </submittedName>
</protein>
<evidence type="ECO:0000256" key="2">
    <source>
        <dbReference type="ARBA" id="ARBA00005417"/>
    </source>
</evidence>
<dbReference type="PANTHER" id="PTHR43297:SF14">
    <property type="entry name" value="ATPASE AAA-TYPE CORE DOMAIN-CONTAINING PROTEIN"/>
    <property type="match status" value="1"/>
</dbReference>
<keyword evidence="6" id="KW-0547">Nucleotide-binding</keyword>
<dbReference type="InterPro" id="IPR027417">
    <property type="entry name" value="P-loop_NTPase"/>
</dbReference>
<dbReference type="InterPro" id="IPR003439">
    <property type="entry name" value="ABC_transporter-like_ATP-bd"/>
</dbReference>
<dbReference type="InterPro" id="IPR013563">
    <property type="entry name" value="Oligopep_ABC_C"/>
</dbReference>
<dbReference type="InterPro" id="IPR003593">
    <property type="entry name" value="AAA+_ATPase"/>
</dbReference>
<keyword evidence="9" id="KW-0472">Membrane</keyword>
<keyword evidence="7 11" id="KW-0067">ATP-binding</keyword>
<dbReference type="InterPro" id="IPR017871">
    <property type="entry name" value="ABC_transporter-like_CS"/>
</dbReference>
<dbReference type="AlphaFoldDB" id="A0A832GKT9"/>
<keyword evidence="8" id="KW-1278">Translocase</keyword>
<gene>
    <name evidence="11" type="ORF">ENT73_01490</name>
</gene>
<dbReference type="SUPFAM" id="SSF52540">
    <property type="entry name" value="P-loop containing nucleoside triphosphate hydrolases"/>
    <property type="match status" value="1"/>
</dbReference>
<evidence type="ECO:0000259" key="10">
    <source>
        <dbReference type="PROSITE" id="PS50893"/>
    </source>
</evidence>
<name>A0A832GKT9_9BACT</name>
<dbReference type="InterPro" id="IPR050388">
    <property type="entry name" value="ABC_Ni/Peptide_Import"/>
</dbReference>
<dbReference type="GO" id="GO:0015833">
    <property type="term" value="P:peptide transport"/>
    <property type="evidence" value="ECO:0007669"/>
    <property type="project" value="InterPro"/>
</dbReference>
<organism evidence="11">
    <name type="scientific">Caldimicrobium thiodismutans</name>
    <dbReference type="NCBI Taxonomy" id="1653476"/>
    <lineage>
        <taxon>Bacteria</taxon>
        <taxon>Pseudomonadati</taxon>
        <taxon>Thermodesulfobacteriota</taxon>
        <taxon>Thermodesulfobacteria</taxon>
        <taxon>Thermodesulfobacteriales</taxon>
        <taxon>Thermodesulfobacteriaceae</taxon>
        <taxon>Caldimicrobium</taxon>
    </lineage>
</organism>
<dbReference type="GO" id="GO:0005886">
    <property type="term" value="C:plasma membrane"/>
    <property type="evidence" value="ECO:0007669"/>
    <property type="project" value="UniProtKB-SubCell"/>
</dbReference>
<comment type="caution">
    <text evidence="11">The sequence shown here is derived from an EMBL/GenBank/DDBJ whole genome shotgun (WGS) entry which is preliminary data.</text>
</comment>
<accession>A0A832GKT9</accession>
<evidence type="ECO:0000256" key="6">
    <source>
        <dbReference type="ARBA" id="ARBA00022741"/>
    </source>
</evidence>
<dbReference type="GO" id="GO:0005524">
    <property type="term" value="F:ATP binding"/>
    <property type="evidence" value="ECO:0007669"/>
    <property type="project" value="UniProtKB-KW"/>
</dbReference>
<evidence type="ECO:0000256" key="9">
    <source>
        <dbReference type="ARBA" id="ARBA00023136"/>
    </source>
</evidence>
<dbReference type="PROSITE" id="PS00211">
    <property type="entry name" value="ABC_TRANSPORTER_1"/>
    <property type="match status" value="1"/>
</dbReference>
<proteinExistence type="inferred from homology"/>
<dbReference type="Pfam" id="PF08352">
    <property type="entry name" value="oligo_HPY"/>
    <property type="match status" value="1"/>
</dbReference>
<evidence type="ECO:0000256" key="5">
    <source>
        <dbReference type="ARBA" id="ARBA00022519"/>
    </source>
</evidence>
<keyword evidence="4" id="KW-1003">Cell membrane</keyword>
<dbReference type="CDD" id="cd03257">
    <property type="entry name" value="ABC_NikE_OppD_transporters"/>
    <property type="match status" value="1"/>
</dbReference>
<feature type="domain" description="ABC transporter" evidence="10">
    <location>
        <begin position="4"/>
        <end position="252"/>
    </location>
</feature>
<comment type="subcellular location">
    <subcellularLocation>
        <location evidence="1">Cell inner membrane</location>
        <topology evidence="1">Peripheral membrane protein</topology>
    </subcellularLocation>
</comment>
<dbReference type="PANTHER" id="PTHR43297">
    <property type="entry name" value="OLIGOPEPTIDE TRANSPORT ATP-BINDING PROTEIN APPD"/>
    <property type="match status" value="1"/>
</dbReference>
<keyword evidence="5" id="KW-0997">Cell inner membrane</keyword>
<dbReference type="NCBIfam" id="TIGR01727">
    <property type="entry name" value="oligo_HPY"/>
    <property type="match status" value="1"/>
</dbReference>
<comment type="similarity">
    <text evidence="2">Belongs to the ABC transporter superfamily.</text>
</comment>
<evidence type="ECO:0000256" key="8">
    <source>
        <dbReference type="ARBA" id="ARBA00022967"/>
    </source>
</evidence>
<evidence type="ECO:0000256" key="1">
    <source>
        <dbReference type="ARBA" id="ARBA00004417"/>
    </source>
</evidence>
<dbReference type="EMBL" id="DSZU01000024">
    <property type="protein sequence ID" value="HGV54748.1"/>
    <property type="molecule type" value="Genomic_DNA"/>
</dbReference>
<dbReference type="PROSITE" id="PS50893">
    <property type="entry name" value="ABC_TRANSPORTER_2"/>
    <property type="match status" value="1"/>
</dbReference>
<dbReference type="GO" id="GO:0016887">
    <property type="term" value="F:ATP hydrolysis activity"/>
    <property type="evidence" value="ECO:0007669"/>
    <property type="project" value="InterPro"/>
</dbReference>
<evidence type="ECO:0000256" key="3">
    <source>
        <dbReference type="ARBA" id="ARBA00022448"/>
    </source>
</evidence>
<keyword evidence="3" id="KW-0813">Transport</keyword>
<sequence length="312" mass="35470">MTLLEVSNLTLINSHNSQTILKAITFSLKKGEILGVLGESGSGKSLTALSILNLLPSNLRIVSGQIRFAQQDLLKLNPKDWPKIRGKEISIIFQDPLSTLNPVLNIGEQLGEVVYYHLGLKGSQAKELIIKTLKEVGISDPELRLRSYPHELSGGMRQRVMIAMSILCSPRLLIADEPTTALDLTIQMQIIELLKNLNRERELSILFITHDLGVLRWFAHRILVYYQGQILESAPTEKLFARPLHPYTQVLFASYPGREKPFLKEKFIKKRYMPAYCDFAYRCPHPCKEVSEREPPLIQAEPGHYVRCHLYA</sequence>
<dbReference type="Gene3D" id="3.40.50.300">
    <property type="entry name" value="P-loop containing nucleotide triphosphate hydrolases"/>
    <property type="match status" value="1"/>
</dbReference>
<reference evidence="11" key="1">
    <citation type="journal article" date="2020" name="mSystems">
        <title>Genome- and Community-Level Interaction Insights into Carbon Utilization and Element Cycling Functions of Hydrothermarchaeota in Hydrothermal Sediment.</title>
        <authorList>
            <person name="Zhou Z."/>
            <person name="Liu Y."/>
            <person name="Xu W."/>
            <person name="Pan J."/>
            <person name="Luo Z.H."/>
            <person name="Li M."/>
        </authorList>
    </citation>
    <scope>NUCLEOTIDE SEQUENCE [LARGE SCALE GENOMIC DNA]</scope>
    <source>
        <strain evidence="11">SpSt-605</strain>
    </source>
</reference>
<dbReference type="Pfam" id="PF00005">
    <property type="entry name" value="ABC_tran"/>
    <property type="match status" value="1"/>
</dbReference>
<dbReference type="FunFam" id="3.40.50.300:FF:000016">
    <property type="entry name" value="Oligopeptide ABC transporter ATP-binding component"/>
    <property type="match status" value="1"/>
</dbReference>